<keyword evidence="8" id="KW-1185">Reference proteome</keyword>
<organism evidence="7 8">
    <name type="scientific">Tritrichomonas musculus</name>
    <dbReference type="NCBI Taxonomy" id="1915356"/>
    <lineage>
        <taxon>Eukaryota</taxon>
        <taxon>Metamonada</taxon>
        <taxon>Parabasalia</taxon>
        <taxon>Tritrichomonadida</taxon>
        <taxon>Tritrichomonadidae</taxon>
        <taxon>Tritrichomonas</taxon>
    </lineage>
</organism>
<evidence type="ECO:0000256" key="1">
    <source>
        <dbReference type="ARBA" id="ARBA00022527"/>
    </source>
</evidence>
<evidence type="ECO:0000256" key="3">
    <source>
        <dbReference type="ARBA" id="ARBA00022840"/>
    </source>
</evidence>
<feature type="region of interest" description="Disordered" evidence="5">
    <location>
        <begin position="46"/>
        <end position="96"/>
    </location>
</feature>
<dbReference type="InterPro" id="IPR001245">
    <property type="entry name" value="Ser-Thr/Tyr_kinase_cat_dom"/>
</dbReference>
<dbReference type="Pfam" id="PF00069">
    <property type="entry name" value="Pkinase"/>
    <property type="match status" value="1"/>
</dbReference>
<dbReference type="PROSITE" id="PS50011">
    <property type="entry name" value="PROTEIN_KINASE_DOM"/>
    <property type="match status" value="1"/>
</dbReference>
<evidence type="ECO:0000259" key="6">
    <source>
        <dbReference type="PROSITE" id="PS50011"/>
    </source>
</evidence>
<dbReference type="InterPro" id="IPR017441">
    <property type="entry name" value="Protein_kinase_ATP_BS"/>
</dbReference>
<keyword evidence="1" id="KW-0808">Transferase</keyword>
<evidence type="ECO:0000313" key="8">
    <source>
        <dbReference type="Proteomes" id="UP001470230"/>
    </source>
</evidence>
<dbReference type="InterPro" id="IPR011009">
    <property type="entry name" value="Kinase-like_dom_sf"/>
</dbReference>
<evidence type="ECO:0000313" key="7">
    <source>
        <dbReference type="EMBL" id="KAK8889059.1"/>
    </source>
</evidence>
<sequence length="1311" mass="150777">MSSSSSHDNDDDEAPKNPEKHIPNIEEVLNSANDNIFLNDSLTRLQKQSTSYSDEETDETKNYNQENETRDRNIHSDDNPLFTSDENKESQEAQKRKTNYHIDKKYNDIFSTPFDIFPSSNSKSYTMANPDHRYRTFCEIVLVAHHPNYLRNISDFNFIKEIGKGGYGAVWLADDMRTGNQCAVKELYVEELKGKILTSFLREIHAMIICRGKFICPIVGYTIEPPYSIITKYMPNGDLYHAVHSLEKKKKGKPRPRIYGTHLTIICMCIAHALRHIHRCGIIHRDIKPGNILIDSDGLPYLVDFGVSRLIHPDHRHSQFVGTVSHMAPEVISSTNYGTKADVFSYAILLYEVGEKRHAFHNANKHSKEVCQQILRGERPGFSADGIPSAMRNLITRCWAQNPSDRPNFDQIFQIFCEGKTYFKRSNPRKIIKFAQKLIKEDEQEIKIPPPFPPSTNMDISAVLNRLMRKLTQKGPLDKTLIELQNREKKNAADTIVEKMIQKPTILEKIINSGNPGQIPIQTDKSNTNEEKIENNSKDSESYCNSILISNVPPDPLPIFINESKDREISRNIKDPQFLEFIQFQMNKINPSQFDYLAQFIIPAISSPCNETKEILKILLKIAVKNNLFLIKYNQYHIITSVMLTDENDPYEDELFDLLGLIFVKKPLLLSQMYTRILAYFINKRPDTTICLFSSYVDNIELINDPFPILDFLLSFARVYINIPSGALFVDLFYYLISQFAEYKAQRFDTIKPIFTAFIRSDQKIVAYEAMKAICNLYDETIKINMKTLINYIRLGSKINTFSSSGSIPNFFMRASGSNLYLSSKSFSVLQERKNTNCLLLEEKMRDVSLSIIERLPQYPISNVFVQEIGLLLDLYPQKATNILLKFAHQSLECAQIIVRRTDLWMDPSRSNENSYAFNIFLEVFRYPELRNPLAEAPEFPILMSSILKNYTKTTMEALAIVFKRLTVTAQIVDSLENVGFYTQLAEICNQYIKNRYKEEQANHRAMHRSSGLELYNIPKQIEDEDQNDNNSILIKSSDDEIPKEVIKSEHHHHRHHRYTDIYRNIEVIKNVKNNHHKNSGRPPIKTSHHSKRSSESSENKEKSEESSGNLDKNNTIYSNDNESSNKSSTENNDDYDNTNISIIGKGTHSDECFDENSNLKGTLDFVHHSNQNLTNSSIQLLKRNRKGNIRENNKKRNSTYGIIDNHVSNANSGMNLRAIPVATMVIIEASSKAKYVPSFSLFISMLLNQLPLQNELTAAAIHTLTVLSFHQELKPVLNKPVLVNYFSQLKQFKAQKKYAITFLFNLLKKE</sequence>
<dbReference type="Proteomes" id="UP001470230">
    <property type="component" value="Unassembled WGS sequence"/>
</dbReference>
<dbReference type="SUPFAM" id="SSF56112">
    <property type="entry name" value="Protein kinase-like (PK-like)"/>
    <property type="match status" value="1"/>
</dbReference>
<dbReference type="PROSITE" id="PS00108">
    <property type="entry name" value="PROTEIN_KINASE_ST"/>
    <property type="match status" value="1"/>
</dbReference>
<feature type="binding site" evidence="4">
    <location>
        <position position="185"/>
    </location>
    <ligand>
        <name>ATP</name>
        <dbReference type="ChEBI" id="CHEBI:30616"/>
    </ligand>
</feature>
<feature type="region of interest" description="Disordered" evidence="5">
    <location>
        <begin position="1"/>
        <end position="25"/>
    </location>
</feature>
<keyword evidence="1" id="KW-0723">Serine/threonine-protein kinase</keyword>
<comment type="caution">
    <text evidence="7">The sequence shown here is derived from an EMBL/GenBank/DDBJ whole genome shotgun (WGS) entry which is preliminary data.</text>
</comment>
<dbReference type="PRINTS" id="PR00109">
    <property type="entry name" value="TYRKINASE"/>
</dbReference>
<dbReference type="PANTHER" id="PTHR23257">
    <property type="entry name" value="SERINE-THREONINE PROTEIN KINASE"/>
    <property type="match status" value="1"/>
</dbReference>
<feature type="compositionally biased region" description="Polar residues" evidence="5">
    <location>
        <begin position="1109"/>
        <end position="1118"/>
    </location>
</feature>
<keyword evidence="1" id="KW-0418">Kinase</keyword>
<feature type="compositionally biased region" description="Basic and acidic residues" evidence="5">
    <location>
        <begin position="85"/>
        <end position="96"/>
    </location>
</feature>
<gene>
    <name evidence="7" type="ORF">M9Y10_033802</name>
</gene>
<feature type="region of interest" description="Disordered" evidence="5">
    <location>
        <begin position="1074"/>
        <end position="1138"/>
    </location>
</feature>
<feature type="compositionally biased region" description="Low complexity" evidence="5">
    <location>
        <begin position="1119"/>
        <end position="1131"/>
    </location>
</feature>
<feature type="compositionally biased region" description="Basic and acidic residues" evidence="5">
    <location>
        <begin position="67"/>
        <end position="78"/>
    </location>
</feature>
<dbReference type="InterPro" id="IPR008271">
    <property type="entry name" value="Ser/Thr_kinase_AS"/>
</dbReference>
<evidence type="ECO:0000256" key="2">
    <source>
        <dbReference type="ARBA" id="ARBA00022741"/>
    </source>
</evidence>
<proteinExistence type="predicted"/>
<accession>A0ABR2KD51</accession>
<dbReference type="SMART" id="SM00220">
    <property type="entry name" value="S_TKc"/>
    <property type="match status" value="1"/>
</dbReference>
<dbReference type="PANTHER" id="PTHR23257:SF958">
    <property type="entry name" value="SERINE_THREONINE-PROTEIN KINASE WNK4"/>
    <property type="match status" value="1"/>
</dbReference>
<keyword evidence="3 4" id="KW-0067">ATP-binding</keyword>
<evidence type="ECO:0000256" key="4">
    <source>
        <dbReference type="PROSITE-ProRule" id="PRU10141"/>
    </source>
</evidence>
<name>A0ABR2KD51_9EUKA</name>
<dbReference type="InterPro" id="IPR000719">
    <property type="entry name" value="Prot_kinase_dom"/>
</dbReference>
<protein>
    <recommendedName>
        <fullName evidence="6">Protein kinase domain-containing protein</fullName>
    </recommendedName>
</protein>
<feature type="compositionally biased region" description="Basic and acidic residues" evidence="5">
    <location>
        <begin position="1093"/>
        <end position="1106"/>
    </location>
</feature>
<reference evidence="7 8" key="1">
    <citation type="submission" date="2024-04" db="EMBL/GenBank/DDBJ databases">
        <title>Tritrichomonas musculus Genome.</title>
        <authorList>
            <person name="Alves-Ferreira E."/>
            <person name="Grigg M."/>
            <person name="Lorenzi H."/>
            <person name="Galac M."/>
        </authorList>
    </citation>
    <scope>NUCLEOTIDE SEQUENCE [LARGE SCALE GENOMIC DNA]</scope>
    <source>
        <strain evidence="7 8">EAF2021</strain>
    </source>
</reference>
<dbReference type="InterPro" id="IPR050167">
    <property type="entry name" value="Ser_Thr_protein_kinase"/>
</dbReference>
<dbReference type="Gene3D" id="1.10.510.10">
    <property type="entry name" value="Transferase(Phosphotransferase) domain 1"/>
    <property type="match status" value="1"/>
</dbReference>
<evidence type="ECO:0000256" key="5">
    <source>
        <dbReference type="SAM" id="MobiDB-lite"/>
    </source>
</evidence>
<feature type="compositionally biased region" description="Basic and acidic residues" evidence="5">
    <location>
        <begin position="14"/>
        <end position="24"/>
    </location>
</feature>
<feature type="domain" description="Protein kinase" evidence="6">
    <location>
        <begin position="156"/>
        <end position="423"/>
    </location>
</feature>
<keyword evidence="2 4" id="KW-0547">Nucleotide-binding</keyword>
<dbReference type="PROSITE" id="PS00107">
    <property type="entry name" value="PROTEIN_KINASE_ATP"/>
    <property type="match status" value="1"/>
</dbReference>
<dbReference type="EMBL" id="JAPFFF010000005">
    <property type="protein sequence ID" value="KAK8889059.1"/>
    <property type="molecule type" value="Genomic_DNA"/>
</dbReference>